<dbReference type="EMBL" id="JAPVEB010000001">
    <property type="protein sequence ID" value="KAJ5282063.1"/>
    <property type="molecule type" value="Genomic_DNA"/>
</dbReference>
<feature type="compositionally biased region" description="Basic and acidic residues" evidence="1">
    <location>
        <begin position="1"/>
        <end position="10"/>
    </location>
</feature>
<dbReference type="Proteomes" id="UP001220256">
    <property type="component" value="Unassembled WGS sequence"/>
</dbReference>
<evidence type="ECO:0000256" key="1">
    <source>
        <dbReference type="SAM" id="MobiDB-lite"/>
    </source>
</evidence>
<sequence>MQEVKSRQGPEQEDPEHEDKFIVPEIHAQEPRPKCTKELDKMDKTAKIPIKQTPSLSHFQSENNPQMQKE</sequence>
<gene>
    <name evidence="2" type="ORF">N7505_000043</name>
</gene>
<proteinExistence type="predicted"/>
<evidence type="ECO:0000313" key="2">
    <source>
        <dbReference type="EMBL" id="KAJ5282063.1"/>
    </source>
</evidence>
<keyword evidence="3" id="KW-1185">Reference proteome</keyword>
<feature type="compositionally biased region" description="Basic and acidic residues" evidence="1">
    <location>
        <begin position="17"/>
        <end position="46"/>
    </location>
</feature>
<feature type="region of interest" description="Disordered" evidence="1">
    <location>
        <begin position="1"/>
        <end position="70"/>
    </location>
</feature>
<name>A0ABQ8WSX1_PENCH</name>
<organism evidence="2 3">
    <name type="scientific">Penicillium chrysogenum</name>
    <name type="common">Penicillium notatum</name>
    <dbReference type="NCBI Taxonomy" id="5076"/>
    <lineage>
        <taxon>Eukaryota</taxon>
        <taxon>Fungi</taxon>
        <taxon>Dikarya</taxon>
        <taxon>Ascomycota</taxon>
        <taxon>Pezizomycotina</taxon>
        <taxon>Eurotiomycetes</taxon>
        <taxon>Eurotiomycetidae</taxon>
        <taxon>Eurotiales</taxon>
        <taxon>Aspergillaceae</taxon>
        <taxon>Penicillium</taxon>
        <taxon>Penicillium chrysogenum species complex</taxon>
    </lineage>
</organism>
<protein>
    <submittedName>
        <fullName evidence="2">Uncharacterized protein</fullName>
    </submittedName>
</protein>
<reference evidence="2 3" key="1">
    <citation type="journal article" date="2023" name="IMA Fungus">
        <title>Comparative genomic study of the Penicillium genus elucidates a diverse pangenome and 15 lateral gene transfer events.</title>
        <authorList>
            <person name="Petersen C."/>
            <person name="Sorensen T."/>
            <person name="Nielsen M.R."/>
            <person name="Sondergaard T.E."/>
            <person name="Sorensen J.L."/>
            <person name="Fitzpatrick D.A."/>
            <person name="Frisvad J.C."/>
            <person name="Nielsen K.L."/>
        </authorList>
    </citation>
    <scope>NUCLEOTIDE SEQUENCE [LARGE SCALE GENOMIC DNA]</scope>
    <source>
        <strain evidence="2 3">IBT 3361</strain>
    </source>
</reference>
<comment type="caution">
    <text evidence="2">The sequence shown here is derived from an EMBL/GenBank/DDBJ whole genome shotgun (WGS) entry which is preliminary data.</text>
</comment>
<feature type="compositionally biased region" description="Polar residues" evidence="1">
    <location>
        <begin position="52"/>
        <end position="70"/>
    </location>
</feature>
<accession>A0ABQ8WSX1</accession>
<evidence type="ECO:0000313" key="3">
    <source>
        <dbReference type="Proteomes" id="UP001220256"/>
    </source>
</evidence>